<gene>
    <name evidence="10" type="ORF">FPE_LOCUS6035</name>
</gene>
<evidence type="ECO:0000313" key="11">
    <source>
        <dbReference type="Proteomes" id="UP000834106"/>
    </source>
</evidence>
<dbReference type="FunFam" id="1.20.1280.290:FF:000002">
    <property type="entry name" value="Bidirectional sugar transporter SWEET"/>
    <property type="match status" value="1"/>
</dbReference>
<dbReference type="InterPro" id="IPR004316">
    <property type="entry name" value="SWEET_rpt"/>
</dbReference>
<feature type="transmembrane region" description="Helical" evidence="9">
    <location>
        <begin position="195"/>
        <end position="217"/>
    </location>
</feature>
<comment type="function">
    <text evidence="9">Mediates both low-affinity uptake and efflux of sugar across the membrane.</text>
</comment>
<comment type="subcellular location">
    <subcellularLocation>
        <location evidence="9">Cell membrane</location>
        <topology evidence="9">Multi-pass membrane protein</topology>
    </subcellularLocation>
    <subcellularLocation>
        <location evidence="1">Endomembrane system</location>
        <topology evidence="1">Multi-pass membrane protein</topology>
    </subcellularLocation>
</comment>
<feature type="transmembrane region" description="Helical" evidence="9">
    <location>
        <begin position="105"/>
        <end position="128"/>
    </location>
</feature>
<keyword evidence="4 9" id="KW-0762">Sugar transport</keyword>
<keyword evidence="11" id="KW-1185">Reference proteome</keyword>
<dbReference type="GO" id="GO:0051260">
    <property type="term" value="P:protein homooligomerization"/>
    <property type="evidence" value="ECO:0007669"/>
    <property type="project" value="UniProtKB-ARBA"/>
</dbReference>
<evidence type="ECO:0000256" key="3">
    <source>
        <dbReference type="ARBA" id="ARBA00022448"/>
    </source>
</evidence>
<dbReference type="GO" id="GO:0051119">
    <property type="term" value="F:sugar transmembrane transporter activity"/>
    <property type="evidence" value="ECO:0007669"/>
    <property type="project" value="InterPro"/>
</dbReference>
<dbReference type="InterPro" id="IPR047664">
    <property type="entry name" value="SWEET"/>
</dbReference>
<evidence type="ECO:0000256" key="1">
    <source>
        <dbReference type="ARBA" id="ARBA00004127"/>
    </source>
</evidence>
<dbReference type="Gene3D" id="1.20.1280.290">
    <property type="match status" value="2"/>
</dbReference>
<evidence type="ECO:0000256" key="5">
    <source>
        <dbReference type="ARBA" id="ARBA00022692"/>
    </source>
</evidence>
<evidence type="ECO:0000256" key="8">
    <source>
        <dbReference type="ARBA" id="ARBA00023136"/>
    </source>
</evidence>
<comment type="similarity">
    <text evidence="2 9">Belongs to the SWEET sugar transporter family.</text>
</comment>
<evidence type="ECO:0000256" key="7">
    <source>
        <dbReference type="ARBA" id="ARBA00022989"/>
    </source>
</evidence>
<organism evidence="10 11">
    <name type="scientific">Fraxinus pennsylvanica</name>
    <dbReference type="NCBI Taxonomy" id="56036"/>
    <lineage>
        <taxon>Eukaryota</taxon>
        <taxon>Viridiplantae</taxon>
        <taxon>Streptophyta</taxon>
        <taxon>Embryophyta</taxon>
        <taxon>Tracheophyta</taxon>
        <taxon>Spermatophyta</taxon>
        <taxon>Magnoliopsida</taxon>
        <taxon>eudicotyledons</taxon>
        <taxon>Gunneridae</taxon>
        <taxon>Pentapetalae</taxon>
        <taxon>asterids</taxon>
        <taxon>lamiids</taxon>
        <taxon>Lamiales</taxon>
        <taxon>Oleaceae</taxon>
        <taxon>Oleeae</taxon>
        <taxon>Fraxinus</taxon>
    </lineage>
</organism>
<reference evidence="10" key="1">
    <citation type="submission" date="2023-05" db="EMBL/GenBank/DDBJ databases">
        <authorList>
            <person name="Huff M."/>
        </authorList>
    </citation>
    <scope>NUCLEOTIDE SEQUENCE</scope>
</reference>
<dbReference type="FunFam" id="1.20.1280.290:FF:000001">
    <property type="entry name" value="Bidirectional sugar transporter SWEET"/>
    <property type="match status" value="1"/>
</dbReference>
<feature type="transmembrane region" description="Helical" evidence="9">
    <location>
        <begin position="48"/>
        <end position="68"/>
    </location>
</feature>
<dbReference type="PANTHER" id="PTHR10791">
    <property type="entry name" value="RAG1-ACTIVATING PROTEIN 1"/>
    <property type="match status" value="1"/>
</dbReference>
<dbReference type="GO" id="GO:0005886">
    <property type="term" value="C:plasma membrane"/>
    <property type="evidence" value="ECO:0007669"/>
    <property type="project" value="UniProtKB-SubCell"/>
</dbReference>
<keyword evidence="7 9" id="KW-1133">Transmembrane helix</keyword>
<dbReference type="PANTHER" id="PTHR10791:SF236">
    <property type="entry name" value="BIDIRECTIONAL SUGAR TRANSPORTER SWEET8"/>
    <property type="match status" value="1"/>
</dbReference>
<evidence type="ECO:0000256" key="9">
    <source>
        <dbReference type="RuleBase" id="RU910715"/>
    </source>
</evidence>
<evidence type="ECO:0000256" key="2">
    <source>
        <dbReference type="ARBA" id="ARBA00007809"/>
    </source>
</evidence>
<dbReference type="EMBL" id="OU503038">
    <property type="protein sequence ID" value="CAI9758605.1"/>
    <property type="molecule type" value="Genomic_DNA"/>
</dbReference>
<feature type="transmembrane region" description="Helical" evidence="9">
    <location>
        <begin position="168"/>
        <end position="189"/>
    </location>
</feature>
<feature type="transmembrane region" description="Helical" evidence="9">
    <location>
        <begin position="74"/>
        <end position="96"/>
    </location>
</feature>
<evidence type="ECO:0000256" key="4">
    <source>
        <dbReference type="ARBA" id="ARBA00022597"/>
    </source>
</evidence>
<dbReference type="Proteomes" id="UP000834106">
    <property type="component" value="Chromosome 3"/>
</dbReference>
<feature type="transmembrane region" description="Helical" evidence="9">
    <location>
        <begin position="12"/>
        <end position="36"/>
    </location>
</feature>
<evidence type="ECO:0000256" key="6">
    <source>
        <dbReference type="ARBA" id="ARBA00022737"/>
    </source>
</evidence>
<evidence type="ECO:0000313" key="10">
    <source>
        <dbReference type="EMBL" id="CAI9758605.1"/>
    </source>
</evidence>
<keyword evidence="3 9" id="KW-0813">Transport</keyword>
<protein>
    <recommendedName>
        <fullName evidence="9">Bidirectional sugar transporter SWEET</fullName>
    </recommendedName>
</protein>
<accession>A0AAD2DNT6</accession>
<sequence length="248" mass="27921">MTNHGAEALARTIIGIIGNVISFGLFLSPVLTFWRIIKRRDTEEFHPYPYLATVMNCVFWIFYGLPIVHPDSLLVVTINGIGLAMELIYLCIFFVFTSPKNRRTILLFLLGEIAVFAVMVVLTLHFFHSHQARSMFVGVVCDIFGIIMYGSPLSIVRKVFKTKSVEFLPFWLCFAGFMNGLFWFTYAFLKTIDPYLAVGNGIGALLGLIQLCVYVYFSHFGKARQGVMPSEVPLESAGIDWKPSAPPL</sequence>
<name>A0AAD2DNT6_9LAMI</name>
<dbReference type="AlphaFoldDB" id="A0AAD2DNT6"/>
<proteinExistence type="inferred from homology"/>
<keyword evidence="8 9" id="KW-0472">Membrane</keyword>
<keyword evidence="6" id="KW-0677">Repeat</keyword>
<dbReference type="GO" id="GO:0012505">
    <property type="term" value="C:endomembrane system"/>
    <property type="evidence" value="ECO:0007669"/>
    <property type="project" value="UniProtKB-SubCell"/>
</dbReference>
<dbReference type="Pfam" id="PF03083">
    <property type="entry name" value="MtN3_slv"/>
    <property type="match status" value="2"/>
</dbReference>
<feature type="transmembrane region" description="Helical" evidence="9">
    <location>
        <begin position="134"/>
        <end position="156"/>
    </location>
</feature>
<keyword evidence="5 9" id="KW-0812">Transmembrane</keyword>